<comment type="caution">
    <text evidence="1">The sequence shown here is derived from an EMBL/GenBank/DDBJ whole genome shotgun (WGS) entry which is preliminary data.</text>
</comment>
<evidence type="ECO:0000313" key="1">
    <source>
        <dbReference type="EMBL" id="GAH25732.1"/>
    </source>
</evidence>
<name>X1DZM7_9ZZZZ</name>
<gene>
    <name evidence="1" type="ORF">S03H2_00226</name>
</gene>
<dbReference type="AlphaFoldDB" id="X1DZM7"/>
<sequence length="234" mass="25403">MGLVKYGGGVVQISGSIAGNVFARNKSGNYVRPRTKPVNPRSARQMMARNRMMLLAEQWRTDPMDDTIRGAWETYAKNVNWDNRLGETIILSGYNHFIRSNAAMLMAGGSLITAGPPDIGLPPGDDLFAVTGTATSGKLTITISEVLDWFKETGAYLSVEMGRPQSPSRTSFHGPWRNAGAIAGLDDTGPTPPHELTAPFTLIETQQVWCRARIIRKDARCSTFFGAAPFVAGA</sequence>
<reference evidence="1" key="1">
    <citation type="journal article" date="2014" name="Front. Microbiol.">
        <title>High frequency of phylogenetically diverse reductive dehalogenase-homologous genes in deep subseafloor sedimentary metagenomes.</title>
        <authorList>
            <person name="Kawai M."/>
            <person name="Futagami T."/>
            <person name="Toyoda A."/>
            <person name="Takaki Y."/>
            <person name="Nishi S."/>
            <person name="Hori S."/>
            <person name="Arai W."/>
            <person name="Tsubouchi T."/>
            <person name="Morono Y."/>
            <person name="Uchiyama I."/>
            <person name="Ito T."/>
            <person name="Fujiyama A."/>
            <person name="Inagaki F."/>
            <person name="Takami H."/>
        </authorList>
    </citation>
    <scope>NUCLEOTIDE SEQUENCE</scope>
    <source>
        <strain evidence="1">Expedition CK06-06</strain>
    </source>
</reference>
<organism evidence="1">
    <name type="scientific">marine sediment metagenome</name>
    <dbReference type="NCBI Taxonomy" id="412755"/>
    <lineage>
        <taxon>unclassified sequences</taxon>
        <taxon>metagenomes</taxon>
        <taxon>ecological metagenomes</taxon>
    </lineage>
</organism>
<protein>
    <submittedName>
        <fullName evidence="1">Uncharacterized protein</fullName>
    </submittedName>
</protein>
<proteinExistence type="predicted"/>
<dbReference type="EMBL" id="BARU01000027">
    <property type="protein sequence ID" value="GAH25732.1"/>
    <property type="molecule type" value="Genomic_DNA"/>
</dbReference>
<accession>X1DZM7</accession>